<feature type="compositionally biased region" description="Basic and acidic residues" evidence="2">
    <location>
        <begin position="1178"/>
        <end position="1191"/>
    </location>
</feature>
<accession>A0A7S1KMN8</accession>
<feature type="region of interest" description="Disordered" evidence="2">
    <location>
        <begin position="103"/>
        <end position="146"/>
    </location>
</feature>
<feature type="compositionally biased region" description="Basic and acidic residues" evidence="2">
    <location>
        <begin position="113"/>
        <end position="146"/>
    </location>
</feature>
<gene>
    <name evidence="3" type="ORF">PCOS0759_LOCUS2120</name>
</gene>
<feature type="compositionally biased region" description="Polar residues" evidence="2">
    <location>
        <begin position="103"/>
        <end position="112"/>
    </location>
</feature>
<dbReference type="EMBL" id="HBGD01002545">
    <property type="protein sequence ID" value="CAD9078888.1"/>
    <property type="molecule type" value="Transcribed_RNA"/>
</dbReference>
<feature type="region of interest" description="Disordered" evidence="2">
    <location>
        <begin position="652"/>
        <end position="694"/>
    </location>
</feature>
<name>A0A7S1KMN8_9EUKA</name>
<feature type="region of interest" description="Disordered" evidence="2">
    <location>
        <begin position="1178"/>
        <end position="1223"/>
    </location>
</feature>
<evidence type="ECO:0000256" key="2">
    <source>
        <dbReference type="SAM" id="MobiDB-lite"/>
    </source>
</evidence>
<protein>
    <submittedName>
        <fullName evidence="3">Uncharacterized protein</fullName>
    </submittedName>
</protein>
<evidence type="ECO:0000256" key="1">
    <source>
        <dbReference type="SAM" id="Coils"/>
    </source>
</evidence>
<keyword evidence="1" id="KW-0175">Coiled coil</keyword>
<feature type="region of interest" description="Disordered" evidence="2">
    <location>
        <begin position="177"/>
        <end position="204"/>
    </location>
</feature>
<dbReference type="AlphaFoldDB" id="A0A7S1KMN8"/>
<evidence type="ECO:0000313" key="3">
    <source>
        <dbReference type="EMBL" id="CAD9078888.1"/>
    </source>
</evidence>
<proteinExistence type="predicted"/>
<organism evidence="3">
    <name type="scientific">Percolomonas cosmopolitus</name>
    <dbReference type="NCBI Taxonomy" id="63605"/>
    <lineage>
        <taxon>Eukaryota</taxon>
        <taxon>Discoba</taxon>
        <taxon>Heterolobosea</taxon>
        <taxon>Tetramitia</taxon>
        <taxon>Eutetramitia</taxon>
        <taxon>Percolomonadidae</taxon>
        <taxon>Percolomonas</taxon>
    </lineage>
</organism>
<feature type="compositionally biased region" description="Basic and acidic residues" evidence="2">
    <location>
        <begin position="662"/>
        <end position="687"/>
    </location>
</feature>
<sequence>MTSHHSSSISLKPLFSSFLSSTSTSLVRNTSASHHRHHLDTHHSCSCQTHGQTQTCYIHHPQKRHYIRSNAKNDRAATFYSDATKISQKWRMSEWACQRVSSYGTFSSSNDPRQQEENQEDKQMDPEALERKSHLDDHKNKGDKGPIDEILFSFLTVDKEQDENQDDEQMHVADGEYDEAHEEHEPLQRQSPPPQQQKKETQRQLTNLSNILSSATLDSLLSFQPDALLSTYTLPKFLSEKQPSHYVSKSNNNHVPLILNEFAKVSTNEYLEEHQELKQKVSKEWLRHSDSISSRHFDEYFDLKSQSLYTDRFVEGNSLIRIMDNLLMASAERSEFSHFSTMGVAQKQHMIHLLFRIAHMRNYSMIVEYLFDMLYSLKQDERFTSKRQVKALKLTPYIFEKTFHALGHKKNVQKIQWMYNVFEQTNFKSTLYSNTATEESNPLMSFTGDVEASVAAIIEAYSKCNDFPRAEEKYDIYEGNKLLSSAQCFEAVMRSFSRNINHFQQQIDQLETSMINNNPDAFTAEHIAGIQNALNHEQTKRQELMKEIKFVHERALRNYGEYKKRTLSSAPSGTPHMDSQILATCLNTFSTGKVFSDKFLTIFLDALSLQEKFPETLILTEDHYVILSNYLLNFEEDLLFYFGKHRDVFEAEQTAEEEESDPLEHEQSSVDVSKEPETHDWSSHLRPEEEDERDDPLLLQKMQLVYDLLIKSKDNELHFELDASDDEMGVSHLPWNILQHMHSHLKEPLSSRTFSSMTNVFCKRGDHRALSFVREGEEHFHMHQTPSICLSVVSLFETLVAQKKMTEDDLQFAINNSAHVVGELSTSRRKMAILDEFYELYAALTIIDSSEEFLPEPLYQFCVDKLKDKQSPLSNANKLTVLNKLLKIYIRDGIELKITQILNLFFELNLLPNESTFKVFMREFQTNPTKWMSFRKRIRNMYPTSRVYTCTAYILTCLDAEKARKTIDYMRQNDLYISSTLYDYVVRLLAHVHDERAFDYLNQRITHSSSDFFLLSYTKTLHAIFKSFYPTHIQNSFDEDLVKKLRRVYNHMVANGGNSLKLTQAMMNLYSSTEDRRQIMNVVKYRRSVQHTKRFRPLGSAFYAAAANLQNEAQPIVQDLASEEELVSRKTEEAQQTKDKIASLFEGERINLDDEGGSAEEHEYEQYMDESLVSQMYDQKDRAPKRARDSLSDLLNEDSEGEDALDMDQDGDVPASSMVGMDIDNLDQRIREMEEKMDAEERTKEKKMEEKLLREQV</sequence>
<feature type="compositionally biased region" description="Acidic residues" evidence="2">
    <location>
        <begin position="1195"/>
        <end position="1211"/>
    </location>
</feature>
<reference evidence="3" key="1">
    <citation type="submission" date="2021-01" db="EMBL/GenBank/DDBJ databases">
        <authorList>
            <person name="Corre E."/>
            <person name="Pelletier E."/>
            <person name="Niang G."/>
            <person name="Scheremetjew M."/>
            <person name="Finn R."/>
            <person name="Kale V."/>
            <person name="Holt S."/>
            <person name="Cochrane G."/>
            <person name="Meng A."/>
            <person name="Brown T."/>
            <person name="Cohen L."/>
        </authorList>
    </citation>
    <scope>NUCLEOTIDE SEQUENCE</scope>
    <source>
        <strain evidence="3">WS</strain>
    </source>
</reference>
<feature type="region of interest" description="Disordered" evidence="2">
    <location>
        <begin position="1235"/>
        <end position="1257"/>
    </location>
</feature>
<feature type="coiled-coil region" evidence="1">
    <location>
        <begin position="493"/>
        <end position="547"/>
    </location>
</feature>